<dbReference type="PANTHER" id="PTHR24148">
    <property type="entry name" value="ANKYRIN REPEAT DOMAIN-CONTAINING PROTEIN 39 HOMOLOG-RELATED"/>
    <property type="match status" value="1"/>
</dbReference>
<dbReference type="eggNOG" id="ENOG502SN96">
    <property type="taxonomic scope" value="Eukaryota"/>
</dbReference>
<organism evidence="3 4">
    <name type="scientific">Cladophialophora psammophila CBS 110553</name>
    <dbReference type="NCBI Taxonomy" id="1182543"/>
    <lineage>
        <taxon>Eukaryota</taxon>
        <taxon>Fungi</taxon>
        <taxon>Dikarya</taxon>
        <taxon>Ascomycota</taxon>
        <taxon>Pezizomycotina</taxon>
        <taxon>Eurotiomycetes</taxon>
        <taxon>Chaetothyriomycetidae</taxon>
        <taxon>Chaetothyriales</taxon>
        <taxon>Herpotrichiellaceae</taxon>
        <taxon>Cladophialophora</taxon>
    </lineage>
</organism>
<name>W9X8J2_9EURO</name>
<dbReference type="EMBL" id="AMGX01000018">
    <property type="protein sequence ID" value="EXJ66754.1"/>
    <property type="molecule type" value="Genomic_DNA"/>
</dbReference>
<dbReference type="RefSeq" id="XP_007748717.1">
    <property type="nucleotide sequence ID" value="XM_007750527.1"/>
</dbReference>
<dbReference type="InterPro" id="IPR010730">
    <property type="entry name" value="HET"/>
</dbReference>
<dbReference type="GeneID" id="19194644"/>
<dbReference type="PANTHER" id="PTHR24148:SF64">
    <property type="entry name" value="HETEROKARYON INCOMPATIBILITY DOMAIN-CONTAINING PROTEIN"/>
    <property type="match status" value="1"/>
</dbReference>
<dbReference type="HOGENOM" id="CLU_004184_7_5_1"/>
<evidence type="ECO:0000256" key="1">
    <source>
        <dbReference type="SAM" id="MobiDB-lite"/>
    </source>
</evidence>
<protein>
    <recommendedName>
        <fullName evidence="2">Heterokaryon incompatibility domain-containing protein</fullName>
    </recommendedName>
</protein>
<dbReference type="Proteomes" id="UP000019471">
    <property type="component" value="Unassembled WGS sequence"/>
</dbReference>
<dbReference type="OrthoDB" id="4850726at2759"/>
<keyword evidence="4" id="KW-1185">Reference proteome</keyword>
<dbReference type="Pfam" id="PF06985">
    <property type="entry name" value="HET"/>
    <property type="match status" value="1"/>
</dbReference>
<dbReference type="AlphaFoldDB" id="W9X8J2"/>
<feature type="compositionally biased region" description="Polar residues" evidence="1">
    <location>
        <begin position="544"/>
        <end position="556"/>
    </location>
</feature>
<sequence>MSTITIPDLSLILRARRSPPLDLVYKYTPIPVEGWIRILVLYPGFASDELSCGLQSWKIEDVARLGFEALSYVWGSDNGSQQTRKLDCDGAPLHIRENLDCALKHLRHDRNTRFLWVDAVCINQEDKEERSRQVQQMGEIYASASRVLVWIGPDINHDAKESFALIQNTATLLSEMVSDYGDVNLFPPITRESRLICSDTREWDMVRRLMDSEWFSRVWVLQEVGLARSAVLLHGNATMNWAYLVELMLIVASRVDVASLMGTVKSGMVWDLFEDLWRTFGNDISWRNELPMCRTLNCNESRVSFINILNDGRSYKATDQRDRVYAFLSHPSTACGVAEEKRLVVPNYNLSVDEVYFNTAEGILENDPYPWTLLTCIDHTTRSPSLCGRRPSWVPRWDEGWRVYWLGYPEMWYRAGGTQPATFQFEVSRPESSLRLTGVILDSVEWTSRVFDSEELLLEPQKKERPLQKLWQKLEHGDCSHVYGSSAYDREYAYSLTIIAGRATDEGPAEDNPSLHRAVYRAYKELLHDGTSGDHGSDPLPSTEADSNRQQGQDSPRSLELDALTYVGSNQRRALHNRRFFRTSRGYYGVGHMTIETGDECCVFRGANMPFVIRRVPAYGVQGAPPSSRHMLVGESYVQGVMRGEIFQKIDAGGRDDLVEQTITLV</sequence>
<comment type="caution">
    <text evidence="3">The sequence shown here is derived from an EMBL/GenBank/DDBJ whole genome shotgun (WGS) entry which is preliminary data.</text>
</comment>
<dbReference type="InterPro" id="IPR052895">
    <property type="entry name" value="HetReg/Transcr_Mod"/>
</dbReference>
<dbReference type="Pfam" id="PF26639">
    <property type="entry name" value="Het-6_barrel"/>
    <property type="match status" value="1"/>
</dbReference>
<evidence type="ECO:0000259" key="2">
    <source>
        <dbReference type="Pfam" id="PF06985"/>
    </source>
</evidence>
<reference evidence="3 4" key="1">
    <citation type="submission" date="2013-03" db="EMBL/GenBank/DDBJ databases">
        <title>The Genome Sequence of Cladophialophora psammophila CBS 110553.</title>
        <authorList>
            <consortium name="The Broad Institute Genomics Platform"/>
            <person name="Cuomo C."/>
            <person name="de Hoog S."/>
            <person name="Gorbushina A."/>
            <person name="Walker B."/>
            <person name="Young S.K."/>
            <person name="Zeng Q."/>
            <person name="Gargeya S."/>
            <person name="Fitzgerald M."/>
            <person name="Haas B."/>
            <person name="Abouelleil A."/>
            <person name="Allen A.W."/>
            <person name="Alvarado L."/>
            <person name="Arachchi H.M."/>
            <person name="Berlin A.M."/>
            <person name="Chapman S.B."/>
            <person name="Gainer-Dewar J."/>
            <person name="Goldberg J."/>
            <person name="Griggs A."/>
            <person name="Gujja S."/>
            <person name="Hansen M."/>
            <person name="Howarth C."/>
            <person name="Imamovic A."/>
            <person name="Ireland A."/>
            <person name="Larimer J."/>
            <person name="McCowan C."/>
            <person name="Murphy C."/>
            <person name="Pearson M."/>
            <person name="Poon T.W."/>
            <person name="Priest M."/>
            <person name="Roberts A."/>
            <person name="Saif S."/>
            <person name="Shea T."/>
            <person name="Sisk P."/>
            <person name="Sykes S."/>
            <person name="Wortman J."/>
            <person name="Nusbaum C."/>
            <person name="Birren B."/>
        </authorList>
    </citation>
    <scope>NUCLEOTIDE SEQUENCE [LARGE SCALE GENOMIC DNA]</scope>
    <source>
        <strain evidence="3 4">CBS 110553</strain>
    </source>
</reference>
<evidence type="ECO:0000313" key="3">
    <source>
        <dbReference type="EMBL" id="EXJ66754.1"/>
    </source>
</evidence>
<feature type="domain" description="Heterokaryon incompatibility" evidence="2">
    <location>
        <begin position="67"/>
        <end position="223"/>
    </location>
</feature>
<feature type="region of interest" description="Disordered" evidence="1">
    <location>
        <begin position="530"/>
        <end position="557"/>
    </location>
</feature>
<evidence type="ECO:0000313" key="4">
    <source>
        <dbReference type="Proteomes" id="UP000019471"/>
    </source>
</evidence>
<proteinExistence type="predicted"/>
<dbReference type="STRING" id="1182543.W9X8J2"/>
<accession>W9X8J2</accession>
<gene>
    <name evidence="3" type="ORF">A1O5_09949</name>
</gene>